<dbReference type="PROSITE" id="PS50835">
    <property type="entry name" value="IG_LIKE"/>
    <property type="match status" value="1"/>
</dbReference>
<dbReference type="InterPro" id="IPR013783">
    <property type="entry name" value="Ig-like_fold"/>
</dbReference>
<gene>
    <name evidence="4" type="ORF">DPMN_107991</name>
</gene>
<proteinExistence type="predicted"/>
<protein>
    <recommendedName>
        <fullName evidence="3">Ig-like domain-containing protein</fullName>
    </recommendedName>
</protein>
<accession>A0A9D4QKP7</accession>
<keyword evidence="1" id="KW-1015">Disulfide bond</keyword>
<comment type="caution">
    <text evidence="4">The sequence shown here is derived from an EMBL/GenBank/DDBJ whole genome shotgun (WGS) entry which is preliminary data.</text>
</comment>
<dbReference type="InterPro" id="IPR007110">
    <property type="entry name" value="Ig-like_dom"/>
</dbReference>
<evidence type="ECO:0000313" key="5">
    <source>
        <dbReference type="Proteomes" id="UP000828390"/>
    </source>
</evidence>
<dbReference type="InterPro" id="IPR013162">
    <property type="entry name" value="CD80_C2-set"/>
</dbReference>
<keyword evidence="2" id="KW-0812">Transmembrane</keyword>
<dbReference type="Proteomes" id="UP000828390">
    <property type="component" value="Unassembled WGS sequence"/>
</dbReference>
<keyword evidence="2" id="KW-0472">Membrane</keyword>
<evidence type="ECO:0000259" key="3">
    <source>
        <dbReference type="PROSITE" id="PS50835"/>
    </source>
</evidence>
<dbReference type="Pfam" id="PF08205">
    <property type="entry name" value="C2-set_2"/>
    <property type="match status" value="1"/>
</dbReference>
<dbReference type="AlphaFoldDB" id="A0A9D4QKP7"/>
<dbReference type="Gene3D" id="2.60.40.10">
    <property type="entry name" value="Immunoglobulins"/>
    <property type="match status" value="1"/>
</dbReference>
<sequence length="177" mass="18908">MLIGGRYISSESTTIAVEVGLSEVVLLPLLPQKIIADKEATLKCRTSGGLPPAKVTWFMDSGEGFTNMSTQSFNSYAEVDDVFVVTSKMSFTPSRNNTYIKVFCSVSNVGSEFRSRTAVVEVLSVVTQPPHKANIAIIGGIVGVLVGAAIIVLIGIFISRCKLGKKECVTTIDDNDA</sequence>
<name>A0A9D4QKP7_DREPO</name>
<feature type="transmembrane region" description="Helical" evidence="2">
    <location>
        <begin position="135"/>
        <end position="158"/>
    </location>
</feature>
<reference evidence="4" key="2">
    <citation type="submission" date="2020-11" db="EMBL/GenBank/DDBJ databases">
        <authorList>
            <person name="McCartney M.A."/>
            <person name="Auch B."/>
            <person name="Kono T."/>
            <person name="Mallez S."/>
            <person name="Becker A."/>
            <person name="Gohl D.M."/>
            <person name="Silverstein K.A.T."/>
            <person name="Koren S."/>
            <person name="Bechman K.B."/>
            <person name="Herman A."/>
            <person name="Abrahante J.E."/>
            <person name="Garbe J."/>
        </authorList>
    </citation>
    <scope>NUCLEOTIDE SEQUENCE</scope>
    <source>
        <strain evidence="4">Duluth1</strain>
        <tissue evidence="4">Whole animal</tissue>
    </source>
</reference>
<feature type="domain" description="Ig-like" evidence="3">
    <location>
        <begin position="22"/>
        <end position="121"/>
    </location>
</feature>
<evidence type="ECO:0000256" key="2">
    <source>
        <dbReference type="SAM" id="Phobius"/>
    </source>
</evidence>
<dbReference type="InterPro" id="IPR036179">
    <property type="entry name" value="Ig-like_dom_sf"/>
</dbReference>
<dbReference type="SUPFAM" id="SSF48726">
    <property type="entry name" value="Immunoglobulin"/>
    <property type="match status" value="1"/>
</dbReference>
<dbReference type="EMBL" id="JAIWYP010000004">
    <property type="protein sequence ID" value="KAH3834659.1"/>
    <property type="molecule type" value="Genomic_DNA"/>
</dbReference>
<evidence type="ECO:0000256" key="1">
    <source>
        <dbReference type="ARBA" id="ARBA00023157"/>
    </source>
</evidence>
<keyword evidence="2" id="KW-1133">Transmembrane helix</keyword>
<organism evidence="4 5">
    <name type="scientific">Dreissena polymorpha</name>
    <name type="common">Zebra mussel</name>
    <name type="synonym">Mytilus polymorpha</name>
    <dbReference type="NCBI Taxonomy" id="45954"/>
    <lineage>
        <taxon>Eukaryota</taxon>
        <taxon>Metazoa</taxon>
        <taxon>Spiralia</taxon>
        <taxon>Lophotrochozoa</taxon>
        <taxon>Mollusca</taxon>
        <taxon>Bivalvia</taxon>
        <taxon>Autobranchia</taxon>
        <taxon>Heteroconchia</taxon>
        <taxon>Euheterodonta</taxon>
        <taxon>Imparidentia</taxon>
        <taxon>Neoheterodontei</taxon>
        <taxon>Myida</taxon>
        <taxon>Dreissenoidea</taxon>
        <taxon>Dreissenidae</taxon>
        <taxon>Dreissena</taxon>
    </lineage>
</organism>
<evidence type="ECO:0000313" key="4">
    <source>
        <dbReference type="EMBL" id="KAH3834659.1"/>
    </source>
</evidence>
<reference evidence="4" key="1">
    <citation type="journal article" date="2019" name="bioRxiv">
        <title>The Genome of the Zebra Mussel, Dreissena polymorpha: A Resource for Invasive Species Research.</title>
        <authorList>
            <person name="McCartney M.A."/>
            <person name="Auch B."/>
            <person name="Kono T."/>
            <person name="Mallez S."/>
            <person name="Zhang Y."/>
            <person name="Obille A."/>
            <person name="Becker A."/>
            <person name="Abrahante J.E."/>
            <person name="Garbe J."/>
            <person name="Badalamenti J.P."/>
            <person name="Herman A."/>
            <person name="Mangelson H."/>
            <person name="Liachko I."/>
            <person name="Sullivan S."/>
            <person name="Sone E.D."/>
            <person name="Koren S."/>
            <person name="Silverstein K.A.T."/>
            <person name="Beckman K.B."/>
            <person name="Gohl D.M."/>
        </authorList>
    </citation>
    <scope>NUCLEOTIDE SEQUENCE</scope>
    <source>
        <strain evidence="4">Duluth1</strain>
        <tissue evidence="4">Whole animal</tissue>
    </source>
</reference>
<keyword evidence="5" id="KW-1185">Reference proteome</keyword>